<feature type="transmembrane region" description="Helical" evidence="7">
    <location>
        <begin position="374"/>
        <end position="398"/>
    </location>
</feature>
<dbReference type="Pfam" id="PF00482">
    <property type="entry name" value="T2SSF"/>
    <property type="match status" value="2"/>
</dbReference>
<reference evidence="9 10" key="1">
    <citation type="journal article" date="2023" name="Cell">
        <title>Genetic manipulation of Patescibacteria provides mechanistic insights into microbial dark matter and the epibiotic lifestyle.</title>
        <authorList>
            <person name="Wang Y."/>
            <person name="Gallagher L.A."/>
            <person name="Andrade P.A."/>
            <person name="Liu A."/>
            <person name="Humphreys I.R."/>
            <person name="Turkarslan S."/>
            <person name="Cutler K.J."/>
            <person name="Arrieta-Ortiz M.L."/>
            <person name="Li Y."/>
            <person name="Radey M.C."/>
            <person name="McLean J.S."/>
            <person name="Cong Q."/>
            <person name="Baker D."/>
            <person name="Baliga N.S."/>
            <person name="Peterson S.B."/>
            <person name="Mougous J.D."/>
        </authorList>
    </citation>
    <scope>NUCLEOTIDE SEQUENCE [LARGE SCALE GENOMIC DNA]</scope>
    <source>
        <strain evidence="9 10">ML1</strain>
    </source>
</reference>
<name>A0ABY8WTD4_9BACT</name>
<keyword evidence="10" id="KW-1185">Reference proteome</keyword>
<evidence type="ECO:0000256" key="4">
    <source>
        <dbReference type="ARBA" id="ARBA00022692"/>
    </source>
</evidence>
<dbReference type="Proteomes" id="UP001177295">
    <property type="component" value="Chromosome"/>
</dbReference>
<accession>A0ABY8WTD4</accession>
<evidence type="ECO:0000256" key="7">
    <source>
        <dbReference type="SAM" id="Phobius"/>
    </source>
</evidence>
<organism evidence="9 10">
    <name type="scientific">Candidatus Southlakia epibionticum</name>
    <dbReference type="NCBI Taxonomy" id="3043284"/>
    <lineage>
        <taxon>Bacteria</taxon>
        <taxon>Candidatus Saccharimonadota</taxon>
        <taxon>Candidatus Saccharimonadia</taxon>
        <taxon>Candidatus Saccharimonadales</taxon>
        <taxon>Candidatus Saccharimonadaceae</taxon>
        <taxon>Candidatus Southlakia</taxon>
    </lineage>
</organism>
<keyword evidence="4 7" id="KW-0812">Transmembrane</keyword>
<feature type="domain" description="Type II secretion system protein GspF" evidence="8">
    <location>
        <begin position="68"/>
        <end position="191"/>
    </location>
</feature>
<evidence type="ECO:0000256" key="5">
    <source>
        <dbReference type="ARBA" id="ARBA00022989"/>
    </source>
</evidence>
<evidence type="ECO:0000313" key="9">
    <source>
        <dbReference type="EMBL" id="WIO45750.1"/>
    </source>
</evidence>
<dbReference type="PRINTS" id="PR00812">
    <property type="entry name" value="BCTERIALGSPF"/>
</dbReference>
<evidence type="ECO:0000259" key="8">
    <source>
        <dbReference type="Pfam" id="PF00482"/>
    </source>
</evidence>
<gene>
    <name evidence="9" type="primary">pilC</name>
    <name evidence="9" type="ORF">SEML1_0110</name>
</gene>
<keyword evidence="3" id="KW-1003">Cell membrane</keyword>
<comment type="similarity">
    <text evidence="2">Belongs to the GSP F family.</text>
</comment>
<feature type="transmembrane region" description="Helical" evidence="7">
    <location>
        <begin position="169"/>
        <end position="190"/>
    </location>
</feature>
<feature type="transmembrane region" description="Helical" evidence="7">
    <location>
        <begin position="210"/>
        <end position="236"/>
    </location>
</feature>
<dbReference type="Gene3D" id="1.20.81.30">
    <property type="entry name" value="Type II secretion system (T2SS), domain F"/>
    <property type="match status" value="2"/>
</dbReference>
<dbReference type="RefSeq" id="WP_376754123.1">
    <property type="nucleotide sequence ID" value="NZ_CP124550.1"/>
</dbReference>
<proteinExistence type="inferred from homology"/>
<dbReference type="PANTHER" id="PTHR30012">
    <property type="entry name" value="GENERAL SECRETION PATHWAY PROTEIN"/>
    <property type="match status" value="1"/>
</dbReference>
<evidence type="ECO:0000256" key="1">
    <source>
        <dbReference type="ARBA" id="ARBA00004651"/>
    </source>
</evidence>
<evidence type="ECO:0000256" key="6">
    <source>
        <dbReference type="ARBA" id="ARBA00023136"/>
    </source>
</evidence>
<keyword evidence="6 7" id="KW-0472">Membrane</keyword>
<dbReference type="InterPro" id="IPR018076">
    <property type="entry name" value="T2SS_GspF_dom"/>
</dbReference>
<feature type="domain" description="Type II secretion system protein GspF" evidence="8">
    <location>
        <begin position="271"/>
        <end position="393"/>
    </location>
</feature>
<keyword evidence="5 7" id="KW-1133">Transmembrane helix</keyword>
<dbReference type="PANTHER" id="PTHR30012:SF0">
    <property type="entry name" value="TYPE II SECRETION SYSTEM PROTEIN F-RELATED"/>
    <property type="match status" value="1"/>
</dbReference>
<evidence type="ECO:0000313" key="10">
    <source>
        <dbReference type="Proteomes" id="UP001177295"/>
    </source>
</evidence>
<dbReference type="EMBL" id="CP124550">
    <property type="protein sequence ID" value="WIO45750.1"/>
    <property type="molecule type" value="Genomic_DNA"/>
</dbReference>
<protein>
    <submittedName>
        <fullName evidence="9">Type II secretion system F family protein</fullName>
    </submittedName>
</protein>
<evidence type="ECO:0000256" key="3">
    <source>
        <dbReference type="ARBA" id="ARBA00022475"/>
    </source>
</evidence>
<sequence>MKKFNYEARDKATGKIVKSLVQADSETSAAKVLIEQGYMPLTIKEEGGDNNVFARFANRITNKDKIVFSRQLATLIGAGLPLTQSLRTVLDQTSNKRMQEVIQEIVADVEGGKTLSSAFSKHPEVFNKIYIALVTAGEASGTLDEALKRIAAQQEKDAAMLSKIRGAMVYPAIVLVVMVAVMLFMMFTIVPQVENLYHDMKKTLPILTAILIAVSNFMIKFWWLMLIVVVIIVYFVRQYFKTDAGIRVLDTLKLNMPPFNGMMRRLYMARFTRTGQTLLATGVPMLDMLKISSESVNNVIISEEITRAAGKVQSGKALSAALEHEDYILLMVPQMIKIGEQSGKIDEMMGKTAQAYEDELDEQIKAVSTLVEPVLMVILAIFAGGLIAAVLFPIYGLVNSIR</sequence>
<comment type="subcellular location">
    <subcellularLocation>
        <location evidence="1">Cell membrane</location>
        <topology evidence="1">Multi-pass membrane protein</topology>
    </subcellularLocation>
</comment>
<dbReference type="InterPro" id="IPR042094">
    <property type="entry name" value="T2SS_GspF_sf"/>
</dbReference>
<evidence type="ECO:0000256" key="2">
    <source>
        <dbReference type="ARBA" id="ARBA00005745"/>
    </source>
</evidence>
<dbReference type="InterPro" id="IPR003004">
    <property type="entry name" value="GspF/PilC"/>
</dbReference>